<dbReference type="CDD" id="cd01029">
    <property type="entry name" value="TOPRIM_primases"/>
    <property type="match status" value="1"/>
</dbReference>
<feature type="chain" id="PRO_5045285395" evidence="2">
    <location>
        <begin position="24"/>
        <end position="346"/>
    </location>
</feature>
<keyword evidence="2" id="KW-0732">Signal</keyword>
<keyword evidence="6" id="KW-1185">Reference proteome</keyword>
<dbReference type="Proteomes" id="UP000689967">
    <property type="component" value="Unassembled WGS sequence"/>
</dbReference>
<evidence type="ECO:0000256" key="2">
    <source>
        <dbReference type="SAM" id="SignalP"/>
    </source>
</evidence>
<protein>
    <submittedName>
        <fullName evidence="5">Toprim domain-containing protein</fullName>
    </submittedName>
</protein>
<organism evidence="5 6">
    <name type="scientific">Falsiroseomonas oleicola</name>
    <dbReference type="NCBI Taxonomy" id="2801474"/>
    <lineage>
        <taxon>Bacteria</taxon>
        <taxon>Pseudomonadati</taxon>
        <taxon>Pseudomonadota</taxon>
        <taxon>Alphaproteobacteria</taxon>
        <taxon>Acetobacterales</taxon>
        <taxon>Roseomonadaceae</taxon>
        <taxon>Falsiroseomonas</taxon>
    </lineage>
</organism>
<dbReference type="InterPro" id="IPR055570">
    <property type="entry name" value="DUF7146"/>
</dbReference>
<reference evidence="5 6" key="1">
    <citation type="submission" date="2021-01" db="EMBL/GenBank/DDBJ databases">
        <title>Roseomonas sp. nov, a bacterium isolated from an oil production mixture in Yumen Oilfield.</title>
        <authorList>
            <person name="Wu D."/>
        </authorList>
    </citation>
    <scope>NUCLEOTIDE SEQUENCE [LARGE SCALE GENOMIC DNA]</scope>
    <source>
        <strain evidence="5 6">ROY-5-3</strain>
    </source>
</reference>
<dbReference type="InterPro" id="IPR034154">
    <property type="entry name" value="TOPRIM_DnaG/twinkle"/>
</dbReference>
<dbReference type="InterPro" id="IPR006171">
    <property type="entry name" value="TOPRIM_dom"/>
</dbReference>
<evidence type="ECO:0000256" key="1">
    <source>
        <dbReference type="SAM" id="MobiDB-lite"/>
    </source>
</evidence>
<accession>A0ABS6HEY3</accession>
<evidence type="ECO:0000259" key="4">
    <source>
        <dbReference type="Pfam" id="PF23639"/>
    </source>
</evidence>
<feature type="domain" description="Toprim" evidence="3">
    <location>
        <begin position="253"/>
        <end position="345"/>
    </location>
</feature>
<dbReference type="Pfam" id="PF13362">
    <property type="entry name" value="Toprim_3"/>
    <property type="match status" value="1"/>
</dbReference>
<feature type="region of interest" description="Disordered" evidence="1">
    <location>
        <begin position="102"/>
        <end position="122"/>
    </location>
</feature>
<evidence type="ECO:0000313" key="5">
    <source>
        <dbReference type="EMBL" id="MBU8546357.1"/>
    </source>
</evidence>
<dbReference type="Pfam" id="PF23639">
    <property type="entry name" value="DUF7146"/>
    <property type="match status" value="1"/>
</dbReference>
<proteinExistence type="predicted"/>
<dbReference type="EMBL" id="JAERQM010000007">
    <property type="protein sequence ID" value="MBU8546357.1"/>
    <property type="molecule type" value="Genomic_DNA"/>
</dbReference>
<evidence type="ECO:0000313" key="6">
    <source>
        <dbReference type="Proteomes" id="UP000689967"/>
    </source>
</evidence>
<name>A0ABS6HEY3_9PROT</name>
<feature type="signal peptide" evidence="2">
    <location>
        <begin position="1"/>
        <end position="23"/>
    </location>
</feature>
<dbReference type="RefSeq" id="WP_216878369.1">
    <property type="nucleotide sequence ID" value="NZ_JAERQM010000007.1"/>
</dbReference>
<sequence length="346" mass="36448">MTRTPLRAADLSAMLAANVPAFAAHVLPAGHRHGGHWRCGGVDGSPGQSLALHLHGDKAGVWHDFATGETGDALDLVAAVLFRGNTRDAMAWARQWLEVGNGTAAPSPPRKAPEAVQASAGADDAARRRKALALFLNGQERIAGTPAGEYLAARGIMLAELERQPRALRFHPECWCQEIGRPLPAMLAAITDGAGEHVGTHRTWLAEDGGGWRKAPLRDAKKTLGRYAGGFIPLWRGASGKPLRDAPAGEVVAMAEGIETALSVVLACPELRVFAAVALANMGSVVLPAAVSRVILCADNDGENPKAAALLERAADRFAAEGREVRIARPPVGKDFNDTLRAELPA</sequence>
<gene>
    <name evidence="5" type="ORF">JJQ90_21730</name>
</gene>
<comment type="caution">
    <text evidence="5">The sequence shown here is derived from an EMBL/GenBank/DDBJ whole genome shotgun (WGS) entry which is preliminary data.</text>
</comment>
<feature type="domain" description="DUF7146" evidence="4">
    <location>
        <begin position="126"/>
        <end position="233"/>
    </location>
</feature>
<evidence type="ECO:0000259" key="3">
    <source>
        <dbReference type="Pfam" id="PF13362"/>
    </source>
</evidence>